<dbReference type="Gene3D" id="3.40.250.10">
    <property type="entry name" value="Rhodanese-like domain"/>
    <property type="match status" value="2"/>
</dbReference>
<proteinExistence type="predicted"/>
<dbReference type="Proteomes" id="UP000057043">
    <property type="component" value="Unassembled WGS sequence"/>
</dbReference>
<accession>A0A101IIR1</accession>
<dbReference type="SUPFAM" id="SSF52821">
    <property type="entry name" value="Rhodanese/Cell cycle control phosphatase"/>
    <property type="match status" value="2"/>
</dbReference>
<dbReference type="InterPro" id="IPR051126">
    <property type="entry name" value="Thiosulfate_sulfurtransferase"/>
</dbReference>
<protein>
    <submittedName>
        <fullName evidence="4">Rhodanese domain protein</fullName>
    </submittedName>
</protein>
<dbReference type="InterPro" id="IPR036873">
    <property type="entry name" value="Rhodanese-like_dom_sf"/>
</dbReference>
<dbReference type="Proteomes" id="UP000053961">
    <property type="component" value="Unassembled WGS sequence"/>
</dbReference>
<sequence>MRSKLAMLESVLIVMIALASGAQAGCSSCGGGEGVWDGPTWIEATLSGSSDEAATSSGMEAGAVLEVKAGAEEGTEAEPDTNDEICAPSITAEELRERLEGDSRPVIAYVSNTPIRGSYIEGSIALPSKSLIRADGSLKSIDELARVLGKAGISEGEDLVIYGNCFSCGDATFVYWIMKYLGHQNVAVLRGSQQDWSATGISQSRGMSATAEDVYIPDPRPELLADYKSVASGDLVIVDARAPDQFGASHIDGAINIDYNRVIEGFWLKDDSALSEIFVDLKEDRPVAVYTKNGGQASIVWYALILQGYDASLYTWNDWLRHQS</sequence>
<dbReference type="SMART" id="SM00450">
    <property type="entry name" value="RHOD"/>
    <property type="match status" value="2"/>
</dbReference>
<evidence type="ECO:0000313" key="4">
    <source>
        <dbReference type="EMBL" id="KUK95884.1"/>
    </source>
</evidence>
<evidence type="ECO:0000256" key="1">
    <source>
        <dbReference type="ARBA" id="ARBA00022737"/>
    </source>
</evidence>
<evidence type="ECO:0000313" key="6">
    <source>
        <dbReference type="Proteomes" id="UP000057043"/>
    </source>
</evidence>
<comment type="caution">
    <text evidence="4">The sequence shown here is derived from an EMBL/GenBank/DDBJ whole genome shotgun (WGS) entry which is preliminary data.</text>
</comment>
<dbReference type="EMBL" id="LGFT01000093">
    <property type="protein sequence ID" value="KUK43283.1"/>
    <property type="molecule type" value="Genomic_DNA"/>
</dbReference>
<keyword evidence="1" id="KW-0677">Repeat</keyword>
<dbReference type="Pfam" id="PF00581">
    <property type="entry name" value="Rhodanese"/>
    <property type="match status" value="1"/>
</dbReference>
<dbReference type="InterPro" id="IPR001763">
    <property type="entry name" value="Rhodanese-like_dom"/>
</dbReference>
<dbReference type="PANTHER" id="PTHR43855:SF1">
    <property type="entry name" value="THIOSULFATE SULFURTRANSFERASE"/>
    <property type="match status" value="1"/>
</dbReference>
<dbReference type="EMBL" id="LGHB01000024">
    <property type="protein sequence ID" value="KUK95884.1"/>
    <property type="molecule type" value="Genomic_DNA"/>
</dbReference>
<evidence type="ECO:0000313" key="3">
    <source>
        <dbReference type="EMBL" id="KUK43283.1"/>
    </source>
</evidence>
<dbReference type="PROSITE" id="PS50206">
    <property type="entry name" value="RHODANESE_3"/>
    <property type="match status" value="2"/>
</dbReference>
<dbReference type="PANTHER" id="PTHR43855">
    <property type="entry name" value="THIOSULFATE SULFURTRANSFERASE"/>
    <property type="match status" value="1"/>
</dbReference>
<evidence type="ECO:0000259" key="2">
    <source>
        <dbReference type="PROSITE" id="PS50206"/>
    </source>
</evidence>
<reference evidence="5 6" key="2">
    <citation type="journal article" date="2015" name="MBio">
        <title>Genome-Resolved Metagenomic Analysis Reveals Roles for Candidate Phyla and Other Microbial Community Members in Biogeochemical Transformations in Oil Reservoirs.</title>
        <authorList>
            <person name="Hu P."/>
            <person name="Tom L."/>
            <person name="Singh A."/>
            <person name="Thomas B.C."/>
            <person name="Baker B.J."/>
            <person name="Piceno Y.M."/>
            <person name="Andersen G.L."/>
            <person name="Banfield J.F."/>
        </authorList>
    </citation>
    <scope>NUCLEOTIDE SEQUENCE [LARGE SCALE GENOMIC DNA]</scope>
    <source>
        <strain evidence="3">57_489</strain>
    </source>
</reference>
<name>A0A101IIR1_9EURY</name>
<dbReference type="PATRIC" id="fig|301375.6.peg.674"/>
<evidence type="ECO:0000313" key="5">
    <source>
        <dbReference type="Proteomes" id="UP000053961"/>
    </source>
</evidence>
<reference evidence="4" key="1">
    <citation type="journal article" date="2015" name="MBio">
        <title>Genome-resolved metagenomic analysis reveals roles for candidate phyla and other microbial community members in biogeochemical transformations in oil reservoirs.</title>
        <authorList>
            <person name="Hu P."/>
            <person name="Tom L."/>
            <person name="Singh A."/>
            <person name="Thomas B.C."/>
            <person name="Baker B.J."/>
            <person name="Piceno Y.M."/>
            <person name="Andersen G.L."/>
            <person name="Banfield J.F."/>
        </authorList>
    </citation>
    <scope>NUCLEOTIDE SEQUENCE [LARGE SCALE GENOMIC DNA]</scope>
    <source>
        <strain evidence="4">56_747</strain>
    </source>
</reference>
<organism evidence="4 5">
    <name type="scientific">Methanothrix harundinacea</name>
    <dbReference type="NCBI Taxonomy" id="301375"/>
    <lineage>
        <taxon>Archaea</taxon>
        <taxon>Methanobacteriati</taxon>
        <taxon>Methanobacteriota</taxon>
        <taxon>Stenosarchaea group</taxon>
        <taxon>Methanomicrobia</taxon>
        <taxon>Methanotrichales</taxon>
        <taxon>Methanotrichaceae</taxon>
        <taxon>Methanothrix</taxon>
    </lineage>
</organism>
<dbReference type="AlphaFoldDB" id="A0A101IIR1"/>
<feature type="domain" description="Rhodanese" evidence="2">
    <location>
        <begin position="116"/>
        <end position="205"/>
    </location>
</feature>
<gene>
    <name evidence="3" type="ORF">XD72_2342</name>
    <name evidence="4" type="ORF">XE07_1512</name>
</gene>
<feature type="domain" description="Rhodanese" evidence="2">
    <location>
        <begin position="231"/>
        <end position="324"/>
    </location>
</feature>